<dbReference type="PANTHER" id="PTHR37418:SF1">
    <property type="entry name" value="3-KETO-5-AMINOHEXANOATE CLEAVAGE PROTEIN"/>
    <property type="match status" value="1"/>
</dbReference>
<reference evidence="1 2" key="1">
    <citation type="submission" date="2023-08" db="EMBL/GenBank/DDBJ databases">
        <title>Functional and genomic diversity of the sorghum phyllosphere microbiome.</title>
        <authorList>
            <person name="Shade A."/>
        </authorList>
    </citation>
    <scope>NUCLEOTIDE SEQUENCE [LARGE SCALE GENOMIC DNA]</scope>
    <source>
        <strain evidence="1 2">SORGH_AS_0445</strain>
    </source>
</reference>
<protein>
    <submittedName>
        <fullName evidence="1">Uncharacterized protein (DUF849 family)</fullName>
    </submittedName>
</protein>
<gene>
    <name evidence="1" type="ORF">QE375_003160</name>
</gene>
<organism evidence="1 2">
    <name type="scientific">Microbacterium foliorum</name>
    <dbReference type="NCBI Taxonomy" id="104336"/>
    <lineage>
        <taxon>Bacteria</taxon>
        <taxon>Bacillati</taxon>
        <taxon>Actinomycetota</taxon>
        <taxon>Actinomycetes</taxon>
        <taxon>Micrococcales</taxon>
        <taxon>Microbacteriaceae</taxon>
        <taxon>Microbacterium</taxon>
    </lineage>
</organism>
<comment type="caution">
    <text evidence="1">The sequence shown here is derived from an EMBL/GenBank/DDBJ whole genome shotgun (WGS) entry which is preliminary data.</text>
</comment>
<name>A0ABU1HUT4_9MICO</name>
<dbReference type="InterPro" id="IPR013785">
    <property type="entry name" value="Aldolase_TIM"/>
</dbReference>
<evidence type="ECO:0000313" key="1">
    <source>
        <dbReference type="EMBL" id="MDR6143606.1"/>
    </source>
</evidence>
<evidence type="ECO:0000313" key="2">
    <source>
        <dbReference type="Proteomes" id="UP001249291"/>
    </source>
</evidence>
<dbReference type="Proteomes" id="UP001249291">
    <property type="component" value="Unassembled WGS sequence"/>
</dbReference>
<keyword evidence="2" id="KW-1185">Reference proteome</keyword>
<accession>A0ABU1HUT4</accession>
<dbReference type="Pfam" id="PF05853">
    <property type="entry name" value="BKACE"/>
    <property type="match status" value="1"/>
</dbReference>
<proteinExistence type="predicted"/>
<dbReference type="EMBL" id="JAVIZQ010000001">
    <property type="protein sequence ID" value="MDR6143606.1"/>
    <property type="molecule type" value="Genomic_DNA"/>
</dbReference>
<dbReference type="PANTHER" id="PTHR37418">
    <property type="entry name" value="3-KETO-5-AMINOHEXANOATE CLEAVAGE ENZYME-RELATED"/>
    <property type="match status" value="1"/>
</dbReference>
<dbReference type="InterPro" id="IPR008567">
    <property type="entry name" value="BKACE"/>
</dbReference>
<dbReference type="Gene3D" id="3.20.20.70">
    <property type="entry name" value="Aldolase class I"/>
    <property type="match status" value="1"/>
</dbReference>
<sequence length="258" mass="27416">MGGDSLDRSDRRMLLQACINGARSATEHPALSADAALSAADAARAVAAGATEIHVHPKDAAGRDSLAAADVGRWLRALRAACPEVPIGVTTGAWIEPDVERRLAAISEWTDLPDFASVNWHEAGADDVAELLLSRGVGVEAGIWDATGLEAWTQSPVRNRCTRVLIELPDEAVEVVRRHAEGLIAHVRIDEPNIPILLHGELRSAWPAFTLAVELELDSRIGLEDTLSLPDGRTAPDNATLVRTASGIAFAGRRDAAS</sequence>